<dbReference type="Gene3D" id="6.10.250.2620">
    <property type="match status" value="1"/>
</dbReference>
<keyword evidence="6 8" id="KW-0539">Nucleus</keyword>
<dbReference type="AlphaFoldDB" id="A0A8H4IS42"/>
<comment type="caution">
    <text evidence="10">The sequence shown here is derived from an EMBL/GenBank/DDBJ whole genome shotgun (WGS) entry which is preliminary data.</text>
</comment>
<dbReference type="PANTHER" id="PTHR13114">
    <property type="entry name" value="MEDIATOR OF RNA POLYMERASE II TRANSCRIPTION SUBUNIT 17"/>
    <property type="match status" value="1"/>
</dbReference>
<evidence type="ECO:0000256" key="6">
    <source>
        <dbReference type="ARBA" id="ARBA00023242"/>
    </source>
</evidence>
<comment type="function">
    <text evidence="8">Component of the Mediator complex, a coactivator involved in the regulated transcription of nearly all RNA polymerase II-dependent genes. Mediator functions as a bridge to convey information from gene-specific regulatory proteins to the basal RNA polymerase II transcription machinery. Mediator is recruited to promoters by direct interactions with regulatory proteins and serves as a scaffold for the assembly of a functional preinitiation complex with RNA polymerase II and the general transcription factors.</text>
</comment>
<evidence type="ECO:0000256" key="4">
    <source>
        <dbReference type="ARBA" id="ARBA00023015"/>
    </source>
</evidence>
<dbReference type="InterPro" id="IPR019313">
    <property type="entry name" value="Mediator_Med17"/>
</dbReference>
<dbReference type="PANTHER" id="PTHR13114:SF7">
    <property type="entry name" value="MEDIATOR OF RNA POLYMERASE II TRANSCRIPTION SUBUNIT 17"/>
    <property type="match status" value="1"/>
</dbReference>
<evidence type="ECO:0000313" key="11">
    <source>
        <dbReference type="Proteomes" id="UP000572817"/>
    </source>
</evidence>
<dbReference type="Pfam" id="PF10156">
    <property type="entry name" value="Med17"/>
    <property type="match status" value="1"/>
</dbReference>
<proteinExistence type="inferred from homology"/>
<dbReference type="GO" id="GO:0003712">
    <property type="term" value="F:transcription coregulator activity"/>
    <property type="evidence" value="ECO:0007669"/>
    <property type="project" value="InterPro"/>
</dbReference>
<evidence type="ECO:0000256" key="3">
    <source>
        <dbReference type="ARBA" id="ARBA00019610"/>
    </source>
</evidence>
<dbReference type="GO" id="GO:0016592">
    <property type="term" value="C:mediator complex"/>
    <property type="evidence" value="ECO:0007669"/>
    <property type="project" value="InterPro"/>
</dbReference>
<protein>
    <recommendedName>
        <fullName evidence="3 8">Mediator of RNA polymerase II transcription subunit 17</fullName>
    </recommendedName>
    <alternativeName>
        <fullName evidence="7 8">Mediator complex subunit 17</fullName>
    </alternativeName>
</protein>
<reference evidence="10" key="1">
    <citation type="submission" date="2020-04" db="EMBL/GenBank/DDBJ databases">
        <title>Genome Assembly and Annotation of Botryosphaeria dothidea sdau 11-99, a Latent Pathogen of Apple Fruit Ring Rot in China.</title>
        <authorList>
            <person name="Yu C."/>
            <person name="Diao Y."/>
            <person name="Lu Q."/>
            <person name="Zhao J."/>
            <person name="Cui S."/>
            <person name="Peng C."/>
            <person name="He B."/>
            <person name="Liu H."/>
        </authorList>
    </citation>
    <scope>NUCLEOTIDE SEQUENCE [LARGE SCALE GENOMIC DNA]</scope>
    <source>
        <strain evidence="10">Sdau11-99</strain>
    </source>
</reference>
<keyword evidence="11" id="KW-1185">Reference proteome</keyword>
<keyword evidence="4 8" id="KW-0805">Transcription regulation</keyword>
<comment type="subunit">
    <text evidence="8">Component of the Mediator complex.</text>
</comment>
<comment type="similarity">
    <text evidence="2 8">Belongs to the Mediator complex subunit 17 family.</text>
</comment>
<comment type="subcellular location">
    <subcellularLocation>
        <location evidence="1 8">Nucleus</location>
    </subcellularLocation>
</comment>
<evidence type="ECO:0000256" key="9">
    <source>
        <dbReference type="SAM" id="MobiDB-lite"/>
    </source>
</evidence>
<dbReference type="GO" id="GO:0070847">
    <property type="term" value="C:core mediator complex"/>
    <property type="evidence" value="ECO:0007669"/>
    <property type="project" value="TreeGrafter"/>
</dbReference>
<feature type="region of interest" description="Disordered" evidence="9">
    <location>
        <begin position="63"/>
        <end position="84"/>
    </location>
</feature>
<gene>
    <name evidence="8" type="primary">MED17</name>
    <name evidence="10" type="ORF">GTA08_BOTSDO05723</name>
</gene>
<evidence type="ECO:0000256" key="2">
    <source>
        <dbReference type="ARBA" id="ARBA00005635"/>
    </source>
</evidence>
<evidence type="ECO:0000256" key="8">
    <source>
        <dbReference type="RuleBase" id="RU364140"/>
    </source>
</evidence>
<sequence>MGDSQLSDASASFPLALRPFTSAADNDESLIVQLARISTQFGQFRHMNEDKLREMVAAREAGIAETSDDEDEDDDPSNDAKKRAEELRDAKAEMFRHINDAQQEILYTIDFLGLLLSKDMPRGSNYMSPTLKQSGVPEGSFAYDKWPAKHPDDHQKKRQDLVAKGWTMEGLGASADALLQAATKLEKEVRKETQYWGQILSIKKRGWSLRRVAPNSGTLGVQFGFLEANPMFHHRGFAPLRAKDDGNIILDQALVRQPKAVRVQVFQHGKVVGSSSQNNLAFTSQSDLEIEDLIRRARDSLFEEELFHEMSIESRQLLSYNIRYRDHVIIIPLGLSREGSDDENTREIHVDLIGIDDMEELPSRHPYDGLAEDVALGLRLLLTYVHSQKLRRRTQLPPALTERPRAEQQYPIIRTLLNFTHHHGATNAVRSYLAIVQRILARAGISLEINFESAFASLSETIKETYSARNRLPQLDALVAVLSRPLTTTAAVSLPSAPDKFKDLHQDLKITLRTIVAPPANGTHINLTIPPALAAILYHDNGQDQNRSLSFDALDSLKDYLDNAFSMDLLLNLVAKEYPRLRPNHRYQELQYIAKKEKDAENKEAVRIDMATHISGRDGYLKVTWCAPGAELDGDEAVWREDDGESRSFKEVVAAFANISAP</sequence>
<dbReference type="EMBL" id="WWBZ02000033">
    <property type="protein sequence ID" value="KAF4306405.1"/>
    <property type="molecule type" value="Genomic_DNA"/>
</dbReference>
<feature type="compositionally biased region" description="Acidic residues" evidence="9">
    <location>
        <begin position="66"/>
        <end position="77"/>
    </location>
</feature>
<accession>A0A8H4IS42</accession>
<dbReference type="Proteomes" id="UP000572817">
    <property type="component" value="Unassembled WGS sequence"/>
</dbReference>
<evidence type="ECO:0000256" key="1">
    <source>
        <dbReference type="ARBA" id="ARBA00004123"/>
    </source>
</evidence>
<dbReference type="GO" id="GO:0006357">
    <property type="term" value="P:regulation of transcription by RNA polymerase II"/>
    <property type="evidence" value="ECO:0007669"/>
    <property type="project" value="InterPro"/>
</dbReference>
<keyword evidence="8" id="KW-0010">Activator</keyword>
<evidence type="ECO:0000313" key="10">
    <source>
        <dbReference type="EMBL" id="KAF4306405.1"/>
    </source>
</evidence>
<keyword evidence="5 8" id="KW-0804">Transcription</keyword>
<evidence type="ECO:0000256" key="5">
    <source>
        <dbReference type="ARBA" id="ARBA00023163"/>
    </source>
</evidence>
<name>A0A8H4IS42_9PEZI</name>
<dbReference type="OrthoDB" id="5319830at2759"/>
<organism evidence="10 11">
    <name type="scientific">Botryosphaeria dothidea</name>
    <dbReference type="NCBI Taxonomy" id="55169"/>
    <lineage>
        <taxon>Eukaryota</taxon>
        <taxon>Fungi</taxon>
        <taxon>Dikarya</taxon>
        <taxon>Ascomycota</taxon>
        <taxon>Pezizomycotina</taxon>
        <taxon>Dothideomycetes</taxon>
        <taxon>Dothideomycetes incertae sedis</taxon>
        <taxon>Botryosphaeriales</taxon>
        <taxon>Botryosphaeriaceae</taxon>
        <taxon>Botryosphaeria</taxon>
    </lineage>
</organism>
<evidence type="ECO:0000256" key="7">
    <source>
        <dbReference type="ARBA" id="ARBA00032014"/>
    </source>
</evidence>